<feature type="compositionally biased region" description="Basic and acidic residues" evidence="1">
    <location>
        <begin position="539"/>
        <end position="550"/>
    </location>
</feature>
<feature type="signal peptide" evidence="2">
    <location>
        <begin position="1"/>
        <end position="15"/>
    </location>
</feature>
<proteinExistence type="predicted"/>
<evidence type="ECO:0000256" key="2">
    <source>
        <dbReference type="SAM" id="SignalP"/>
    </source>
</evidence>
<evidence type="ECO:0000256" key="1">
    <source>
        <dbReference type="SAM" id="MobiDB-lite"/>
    </source>
</evidence>
<feature type="region of interest" description="Disordered" evidence="1">
    <location>
        <begin position="424"/>
        <end position="486"/>
    </location>
</feature>
<keyword evidence="4" id="KW-1185">Reference proteome</keyword>
<feature type="region of interest" description="Disordered" evidence="1">
    <location>
        <begin position="529"/>
        <end position="552"/>
    </location>
</feature>
<feature type="compositionally biased region" description="Pro residues" evidence="1">
    <location>
        <begin position="529"/>
        <end position="538"/>
    </location>
</feature>
<dbReference type="Proteomes" id="UP000053268">
    <property type="component" value="Unassembled WGS sequence"/>
</dbReference>
<feature type="compositionally biased region" description="Basic and acidic residues" evidence="1">
    <location>
        <begin position="309"/>
        <end position="320"/>
    </location>
</feature>
<accession>A0A194PN63</accession>
<feature type="compositionally biased region" description="Basic and acidic residues" evidence="1">
    <location>
        <begin position="452"/>
        <end position="478"/>
    </location>
</feature>
<name>A0A194PN63_PAPXU</name>
<dbReference type="EMBL" id="KQ459597">
    <property type="protein sequence ID" value="KPI94757.1"/>
    <property type="molecule type" value="Genomic_DNA"/>
</dbReference>
<keyword evidence="2" id="KW-0732">Signal</keyword>
<feature type="compositionally biased region" description="Basic and acidic residues" evidence="1">
    <location>
        <begin position="360"/>
        <end position="395"/>
    </location>
</feature>
<protein>
    <submittedName>
        <fullName evidence="3">Uncharacterized protein</fullName>
    </submittedName>
</protein>
<sequence length="641" mass="74621">MTLWLLRYLWAPCRRQCLCCKNCTECQEFKKVISETGFEVYLYIQDAECYNKNYDLLEHQGFIFQNTQDDTINSNEFLRKIDSLTKEYTGKWIAQIRQILDKKSSTHQLLALRRKALHGPDSPDLLSPQKRVKYEQRVNDVLKNEAEIDKKKSSLLCMSPERIYEPKQIMDAPKMDVRSHLDIEEVTKEQGHLLSPKLSQQYDDFGELKSTITTGVSKETFKYVFPKTDTEFQDIKEYASSSELLKEIQEKVMLLKKRQKQEPSTGERKQKKKKALSVRVTLDDDKDKEVLDVSSPTILEKSKVKRGKVIKESKKDKEYESSDASSRTSTPQHISKRPKIPPESPSPKAINKPEKTKRKPDKEITSGRLEENVKERVKKDRQPVKREPETEMKYAEIKPEKIKQVEESGDGLIMAVKKASKELLKKKEEKPAPQPKPQKENKITVSESYTKAMKDAKDKLTSPKEPKVPKESEKEKRSKSAYTENINVNQVKIRKGSVDDHDIGLLKFRDSMQQEKAKKLTQSELYILPPPVQRQPPPKIERTPSGSREDSDLDTDIEELLRKSKLNQVNEIIIGQKILKQKLRDKRDKRKEIRPLLFESTFYAVDTEVKKEVMDKKTSMSLYTEGFDIYFYMPYELEQRG</sequence>
<organism evidence="3 4">
    <name type="scientific">Papilio xuthus</name>
    <name type="common">Asian swallowtail butterfly</name>
    <dbReference type="NCBI Taxonomy" id="66420"/>
    <lineage>
        <taxon>Eukaryota</taxon>
        <taxon>Metazoa</taxon>
        <taxon>Ecdysozoa</taxon>
        <taxon>Arthropoda</taxon>
        <taxon>Hexapoda</taxon>
        <taxon>Insecta</taxon>
        <taxon>Pterygota</taxon>
        <taxon>Neoptera</taxon>
        <taxon>Endopterygota</taxon>
        <taxon>Lepidoptera</taxon>
        <taxon>Glossata</taxon>
        <taxon>Ditrysia</taxon>
        <taxon>Papilionoidea</taxon>
        <taxon>Papilionidae</taxon>
        <taxon>Papilioninae</taxon>
        <taxon>Papilio</taxon>
    </lineage>
</organism>
<evidence type="ECO:0000313" key="4">
    <source>
        <dbReference type="Proteomes" id="UP000053268"/>
    </source>
</evidence>
<reference evidence="3 4" key="1">
    <citation type="journal article" date="2015" name="Nat. Commun.">
        <title>Outbred genome sequencing and CRISPR/Cas9 gene editing in butterflies.</title>
        <authorList>
            <person name="Li X."/>
            <person name="Fan D."/>
            <person name="Zhang W."/>
            <person name="Liu G."/>
            <person name="Zhang L."/>
            <person name="Zhao L."/>
            <person name="Fang X."/>
            <person name="Chen L."/>
            <person name="Dong Y."/>
            <person name="Chen Y."/>
            <person name="Ding Y."/>
            <person name="Zhao R."/>
            <person name="Feng M."/>
            <person name="Zhu Y."/>
            <person name="Feng Y."/>
            <person name="Jiang X."/>
            <person name="Zhu D."/>
            <person name="Xiang H."/>
            <person name="Feng X."/>
            <person name="Li S."/>
            <person name="Wang J."/>
            <person name="Zhang G."/>
            <person name="Kronforst M.R."/>
            <person name="Wang W."/>
        </authorList>
    </citation>
    <scope>NUCLEOTIDE SEQUENCE [LARGE SCALE GENOMIC DNA]</scope>
    <source>
        <strain evidence="3">Ya'a_city_454_Px</strain>
        <tissue evidence="3">Whole body</tissue>
    </source>
</reference>
<feature type="region of interest" description="Disordered" evidence="1">
    <location>
        <begin position="303"/>
        <end position="395"/>
    </location>
</feature>
<feature type="chain" id="PRO_5013198543" evidence="2">
    <location>
        <begin position="16"/>
        <end position="641"/>
    </location>
</feature>
<feature type="compositionally biased region" description="Basic and acidic residues" evidence="1">
    <location>
        <begin position="424"/>
        <end position="442"/>
    </location>
</feature>
<feature type="region of interest" description="Disordered" evidence="1">
    <location>
        <begin position="257"/>
        <end position="277"/>
    </location>
</feature>
<dbReference type="AlphaFoldDB" id="A0A194PN63"/>
<gene>
    <name evidence="3" type="ORF">RR46_11761</name>
</gene>
<evidence type="ECO:0000313" key="3">
    <source>
        <dbReference type="EMBL" id="KPI94757.1"/>
    </source>
</evidence>